<evidence type="ECO:0000313" key="1">
    <source>
        <dbReference type="EMBL" id="KLA45607.1"/>
    </source>
</evidence>
<protein>
    <submittedName>
        <fullName evidence="1">Uncharacterized protein</fullName>
    </submittedName>
</protein>
<dbReference type="AlphaFoldDB" id="A0A837IP69"/>
<dbReference type="EMBL" id="JHAJ01000103">
    <property type="protein sequence ID" value="KLA45607.1"/>
    <property type="molecule type" value="Genomic_DNA"/>
</dbReference>
<organism evidence="1 2">
    <name type="scientific">Ligilactobacillus ruminis</name>
    <dbReference type="NCBI Taxonomy" id="1623"/>
    <lineage>
        <taxon>Bacteria</taxon>
        <taxon>Bacillati</taxon>
        <taxon>Bacillota</taxon>
        <taxon>Bacilli</taxon>
        <taxon>Lactobacillales</taxon>
        <taxon>Lactobacillaceae</taxon>
        <taxon>Ligilactobacillus</taxon>
    </lineage>
</organism>
<dbReference type="RefSeq" id="WP_143455018.1">
    <property type="nucleotide sequence ID" value="NZ_MRYP01000042.1"/>
</dbReference>
<accession>A0A837IP69</accession>
<gene>
    <name evidence="1" type="ORF">LRB_1432</name>
</gene>
<reference evidence="1 2" key="1">
    <citation type="journal article" date="2015" name="BMC Microbiol.">
        <title>Lactobacillus ruminis strains cluster according to their mammalian gut source.</title>
        <authorList>
            <person name="O' Donnell M.M."/>
            <person name="Harris H.M."/>
            <person name="Lynch D.B."/>
            <person name="Ross R.P."/>
            <person name="O'Toole P.W."/>
        </authorList>
    </citation>
    <scope>NUCLEOTIDE SEQUENCE [LARGE SCALE GENOMIC DNA]</scope>
    <source>
        <strain evidence="1 2">ATCC 27780</strain>
    </source>
</reference>
<dbReference type="Proteomes" id="UP000035618">
    <property type="component" value="Unassembled WGS sequence"/>
</dbReference>
<sequence length="135" mass="15173">MTIAFHDGNIQKESASFPCIKEPKRCVLSVRAAFGNITSVYGHIDENERFVRNWPVRKMAITDKMVKNSRLSVKCVLLTDKSSKMKPLSVNSSEILDRLRLRTKMAGLPGILLEKVTFLLQTLLPSVLFVVLLLG</sequence>
<name>A0A837IP69_9LACO</name>
<proteinExistence type="predicted"/>
<comment type="caution">
    <text evidence="1">The sequence shown here is derived from an EMBL/GenBank/DDBJ whole genome shotgun (WGS) entry which is preliminary data.</text>
</comment>
<evidence type="ECO:0000313" key="2">
    <source>
        <dbReference type="Proteomes" id="UP000035618"/>
    </source>
</evidence>